<dbReference type="OMA" id="IWFLQRH"/>
<evidence type="ECO:0000256" key="1">
    <source>
        <dbReference type="SAM" id="MobiDB-lite"/>
    </source>
</evidence>
<proteinExistence type="predicted"/>
<dbReference type="PaxDb" id="44689-DDB0232210"/>
<dbReference type="STRING" id="44689.Q54GY2"/>
<evidence type="ECO:0000313" key="4">
    <source>
        <dbReference type="Proteomes" id="UP000002195"/>
    </source>
</evidence>
<dbReference type="dictyBase" id="DDB_G0289861"/>
<dbReference type="GeneID" id="8627351"/>
<reference evidence="3 4" key="1">
    <citation type="journal article" date="2005" name="Nature">
        <title>The genome of the social amoeba Dictyostelium discoideum.</title>
        <authorList>
            <consortium name="The Dictyostelium discoideum Sequencing Consortium"/>
            <person name="Eichinger L."/>
            <person name="Pachebat J.A."/>
            <person name="Glockner G."/>
            <person name="Rajandream M.A."/>
            <person name="Sucgang R."/>
            <person name="Berriman M."/>
            <person name="Song J."/>
            <person name="Olsen R."/>
            <person name="Szafranski K."/>
            <person name="Xu Q."/>
            <person name="Tunggal B."/>
            <person name="Kummerfeld S."/>
            <person name="Madera M."/>
            <person name="Konfortov B.A."/>
            <person name="Rivero F."/>
            <person name="Bankier A.T."/>
            <person name="Lehmann R."/>
            <person name="Hamlin N."/>
            <person name="Davies R."/>
            <person name="Gaudet P."/>
            <person name="Fey P."/>
            <person name="Pilcher K."/>
            <person name="Chen G."/>
            <person name="Saunders D."/>
            <person name="Sodergren E."/>
            <person name="Davis P."/>
            <person name="Kerhornou A."/>
            <person name="Nie X."/>
            <person name="Hall N."/>
            <person name="Anjard C."/>
            <person name="Hemphill L."/>
            <person name="Bason N."/>
            <person name="Farbrother P."/>
            <person name="Desany B."/>
            <person name="Just E."/>
            <person name="Morio T."/>
            <person name="Rost R."/>
            <person name="Churcher C."/>
            <person name="Cooper J."/>
            <person name="Haydock S."/>
            <person name="van Driessche N."/>
            <person name="Cronin A."/>
            <person name="Goodhead I."/>
            <person name="Muzny D."/>
            <person name="Mourier T."/>
            <person name="Pain A."/>
            <person name="Lu M."/>
            <person name="Harper D."/>
            <person name="Lindsay R."/>
            <person name="Hauser H."/>
            <person name="James K."/>
            <person name="Quiles M."/>
            <person name="Madan Babu M."/>
            <person name="Saito T."/>
            <person name="Buchrieser C."/>
            <person name="Wardroper A."/>
            <person name="Felder M."/>
            <person name="Thangavelu M."/>
            <person name="Johnson D."/>
            <person name="Knights A."/>
            <person name="Loulseged H."/>
            <person name="Mungall K."/>
            <person name="Oliver K."/>
            <person name="Price C."/>
            <person name="Quail M.A."/>
            <person name="Urushihara H."/>
            <person name="Hernandez J."/>
            <person name="Rabbinowitsch E."/>
            <person name="Steffen D."/>
            <person name="Sanders M."/>
            <person name="Ma J."/>
            <person name="Kohara Y."/>
            <person name="Sharp S."/>
            <person name="Simmonds M."/>
            <person name="Spiegler S."/>
            <person name="Tivey A."/>
            <person name="Sugano S."/>
            <person name="White B."/>
            <person name="Walker D."/>
            <person name="Woodward J."/>
            <person name="Winckler T."/>
            <person name="Tanaka Y."/>
            <person name="Shaulsky G."/>
            <person name="Schleicher M."/>
            <person name="Weinstock G."/>
            <person name="Rosenthal A."/>
            <person name="Cox E.C."/>
            <person name="Chisholm R.L."/>
            <person name="Gibbs R."/>
            <person name="Loomis W.F."/>
            <person name="Platzer M."/>
            <person name="Kay R.R."/>
            <person name="Williams J."/>
            <person name="Dear P.H."/>
            <person name="Noegel A.A."/>
            <person name="Barrell B."/>
            <person name="Kuspa A."/>
        </authorList>
    </citation>
    <scope>NUCLEOTIDE SEQUENCE [LARGE SCALE GENOMIC DNA]</scope>
    <source>
        <strain evidence="3 4">AX4</strain>
    </source>
</reference>
<dbReference type="FunCoup" id="Q54GY2">
    <property type="interactions" value="435"/>
</dbReference>
<keyword evidence="4" id="KW-1185">Reference proteome</keyword>
<evidence type="ECO:0000256" key="2">
    <source>
        <dbReference type="SAM" id="SignalP"/>
    </source>
</evidence>
<dbReference type="GlyGen" id="Q54GY2">
    <property type="glycosylation" value="1 site"/>
</dbReference>
<comment type="caution">
    <text evidence="3">The sequence shown here is derived from an EMBL/GenBank/DDBJ whole genome shotgun (WGS) entry which is preliminary data.</text>
</comment>
<evidence type="ECO:0000313" key="3">
    <source>
        <dbReference type="EMBL" id="EAL62531.1"/>
    </source>
</evidence>
<dbReference type="eggNOG" id="ENOG502RCQS">
    <property type="taxonomic scope" value="Eukaryota"/>
</dbReference>
<dbReference type="InParanoid" id="Q54GY2"/>
<dbReference type="GO" id="GO:0003713">
    <property type="term" value="F:transcription coactivator activity"/>
    <property type="evidence" value="ECO:0000318"/>
    <property type="project" value="GO_Central"/>
</dbReference>
<dbReference type="GO" id="GO:0045944">
    <property type="term" value="P:positive regulation of transcription by RNA polymerase II"/>
    <property type="evidence" value="ECO:0000318"/>
    <property type="project" value="GO_Central"/>
</dbReference>
<dbReference type="EMBL" id="AAFI02000149">
    <property type="protein sequence ID" value="EAL62531.1"/>
    <property type="molecule type" value="Genomic_DNA"/>
</dbReference>
<feature type="compositionally biased region" description="Low complexity" evidence="1">
    <location>
        <begin position="657"/>
        <end position="696"/>
    </location>
</feature>
<keyword evidence="2" id="KW-0732">Signal</keyword>
<dbReference type="Proteomes" id="UP000002195">
    <property type="component" value="Unassembled WGS sequence"/>
</dbReference>
<gene>
    <name evidence="3" type="ORF">DDB_G0289861</name>
</gene>
<feature type="chain" id="PRO_5004249901" evidence="2">
    <location>
        <begin position="24"/>
        <end position="802"/>
    </location>
</feature>
<protein>
    <submittedName>
        <fullName evidence="3">Uncharacterized protein</fullName>
    </submittedName>
</protein>
<accession>Q54GY2</accession>
<organism evidence="3 4">
    <name type="scientific">Dictyostelium discoideum</name>
    <name type="common">Social amoeba</name>
    <dbReference type="NCBI Taxonomy" id="44689"/>
    <lineage>
        <taxon>Eukaryota</taxon>
        <taxon>Amoebozoa</taxon>
        <taxon>Evosea</taxon>
        <taxon>Eumycetozoa</taxon>
        <taxon>Dictyostelia</taxon>
        <taxon>Dictyosteliales</taxon>
        <taxon>Dictyosteliaceae</taxon>
        <taxon>Dictyostelium</taxon>
    </lineage>
</organism>
<sequence length="802" mass="89932">MKNIFSKIIILLIVLIFINDCLCSSGNSITPTPVSTGSPTTNEVLVSIYSDGLNSSFTIVSSSELQEVKTPTHGGSNSSISFTTDFYIFSKTNSIANITINKQLFKTLRIWINPTTFQQDITVSLITSDKEIHAIPITNLINPINSVSRLSHLQPNKWTEVDIDLEFFPSTDYRAIWFLQRHPNGSVILDDIGLVVRETPRNRRQIYKGGVQGYGVIISQEKGVKLYQNVKTYKKSPYSIVFNMKKSRAFSIDFQSTIDTQTNEDDMDFVFHILSKKKLPTTGGDIMVSFIPIHPLDAVPRFNLTGSKTKSPCQVVSLPENKWIKCAIRIPKSIEFRKIQLSYSNSNLSTTYHIFLDDIYFQSPVTGDKTLNNPLLSNSLLDSFKNSASFQDTISLSNNKLNQILPSSLPKIVSSPPKIQPEINKKSITTTKPITTNNSQKQGETKKSIQQLETNNNKKSFKSIKSGEQSILIDDKDFNKSGMKSIVEHLNLNEKKSPKNIEKKITNDEPQPTYFSFDQINPLFVTSIGQSLKWGTGLPDITFKSPNEKSIIKPSTLNYQDDFNSPDFTSPLGKEPVKILSIGGITRNEFKFLNMKFSFPFNNFYLIVSIDPYEEVWISASKPDGTVTNNWNIIKNGFLMNQNNIDKINNLQSPALSSPQTQQVKQVQQQQKQPQSESQIQQQPKSQPQSQIQQQPNYPAIEFSKGDDINDAIMEVVNGTSNPIKTKIKGDQGFYLKAGKSSDNTPPVNFIILKQTDIISGISFSMVSDRKTSSFFYALLANPNDNSTLPTATPTTTTTQKK</sequence>
<name>Q54GY2_DICDI</name>
<dbReference type="KEGG" id="ddi:DDB_G0289861"/>
<dbReference type="HOGENOM" id="CLU_351065_0_0_1"/>
<dbReference type="VEuPathDB" id="AmoebaDB:DDB_G0289861"/>
<feature type="region of interest" description="Disordered" evidence="1">
    <location>
        <begin position="426"/>
        <end position="461"/>
    </location>
</feature>
<feature type="region of interest" description="Disordered" evidence="1">
    <location>
        <begin position="653"/>
        <end position="696"/>
    </location>
</feature>
<feature type="compositionally biased region" description="Low complexity" evidence="1">
    <location>
        <begin position="426"/>
        <end position="439"/>
    </location>
</feature>
<dbReference type="RefSeq" id="XP_636025.1">
    <property type="nucleotide sequence ID" value="XM_630933.1"/>
</dbReference>
<dbReference type="AlphaFoldDB" id="Q54GY2"/>
<feature type="signal peptide" evidence="2">
    <location>
        <begin position="1"/>
        <end position="23"/>
    </location>
</feature>
<dbReference type="GO" id="GO:0005634">
    <property type="term" value="C:nucleus"/>
    <property type="evidence" value="ECO:0000318"/>
    <property type="project" value="GO_Central"/>
</dbReference>